<sequence length="153" mass="17458">MPNFNLGLEFGCNSEIEGSDWVSYYVGIAINRDMLARYIGRGVGHKGTRKCLPNLAKDARTICDPADWEGENTELAQSFQAEMEDLDDTNEDGEMDEDSEDQDTDLYDADEDSEEVQLILDEEEEAEWVQSFDEPDQLVRMKTCTSFHLYAFC</sequence>
<proteinExistence type="predicted"/>
<feature type="region of interest" description="Disordered" evidence="1">
    <location>
        <begin position="71"/>
        <end position="113"/>
    </location>
</feature>
<dbReference type="EMBL" id="ML771021">
    <property type="protein sequence ID" value="KAE9382755.1"/>
    <property type="molecule type" value="Genomic_DNA"/>
</dbReference>
<gene>
    <name evidence="2" type="ORF">BT96DRAFT_1010078</name>
</gene>
<name>A0A6A4GB93_9AGAR</name>
<organism evidence="2 3">
    <name type="scientific">Gymnopus androsaceus JB14</name>
    <dbReference type="NCBI Taxonomy" id="1447944"/>
    <lineage>
        <taxon>Eukaryota</taxon>
        <taxon>Fungi</taxon>
        <taxon>Dikarya</taxon>
        <taxon>Basidiomycota</taxon>
        <taxon>Agaricomycotina</taxon>
        <taxon>Agaricomycetes</taxon>
        <taxon>Agaricomycetidae</taxon>
        <taxon>Agaricales</taxon>
        <taxon>Marasmiineae</taxon>
        <taxon>Omphalotaceae</taxon>
        <taxon>Gymnopus</taxon>
    </lineage>
</organism>
<accession>A0A6A4GB93</accession>
<keyword evidence="3" id="KW-1185">Reference proteome</keyword>
<protein>
    <submittedName>
        <fullName evidence="2">Uncharacterized protein</fullName>
    </submittedName>
</protein>
<evidence type="ECO:0000256" key="1">
    <source>
        <dbReference type="SAM" id="MobiDB-lite"/>
    </source>
</evidence>
<evidence type="ECO:0000313" key="3">
    <source>
        <dbReference type="Proteomes" id="UP000799118"/>
    </source>
</evidence>
<feature type="compositionally biased region" description="Acidic residues" evidence="1">
    <location>
        <begin position="82"/>
        <end position="113"/>
    </location>
</feature>
<dbReference type="Proteomes" id="UP000799118">
    <property type="component" value="Unassembled WGS sequence"/>
</dbReference>
<reference evidence="2" key="1">
    <citation type="journal article" date="2019" name="Environ. Microbiol.">
        <title>Fungal ecological strategies reflected in gene transcription - a case study of two litter decomposers.</title>
        <authorList>
            <person name="Barbi F."/>
            <person name="Kohler A."/>
            <person name="Barry K."/>
            <person name="Baskaran P."/>
            <person name="Daum C."/>
            <person name="Fauchery L."/>
            <person name="Ihrmark K."/>
            <person name="Kuo A."/>
            <person name="LaButti K."/>
            <person name="Lipzen A."/>
            <person name="Morin E."/>
            <person name="Grigoriev I.V."/>
            <person name="Henrissat B."/>
            <person name="Lindahl B."/>
            <person name="Martin F."/>
        </authorList>
    </citation>
    <scope>NUCLEOTIDE SEQUENCE</scope>
    <source>
        <strain evidence="2">JB14</strain>
    </source>
</reference>
<evidence type="ECO:0000313" key="2">
    <source>
        <dbReference type="EMBL" id="KAE9382755.1"/>
    </source>
</evidence>
<dbReference type="OrthoDB" id="3267098at2759"/>
<dbReference type="AlphaFoldDB" id="A0A6A4GB93"/>